<keyword evidence="9" id="KW-1185">Reference proteome</keyword>
<keyword evidence="4 5" id="KW-0720">Serine protease</keyword>
<feature type="active site" description="Charge relay system" evidence="5">
    <location>
        <position position="459"/>
    </location>
</feature>
<evidence type="ECO:0000256" key="5">
    <source>
        <dbReference type="PROSITE-ProRule" id="PRU01240"/>
    </source>
</evidence>
<dbReference type="Pfam" id="PF00082">
    <property type="entry name" value="Peptidase_S8"/>
    <property type="match status" value="2"/>
</dbReference>
<dbReference type="eggNOG" id="arCOG06823">
    <property type="taxonomic scope" value="Archaea"/>
</dbReference>
<keyword evidence="3 5" id="KW-0378">Hydrolase</keyword>
<reference evidence="8 9" key="1">
    <citation type="journal article" date="2009" name="Stand. Genomic Sci.">
        <title>Complete genome sequence of Halorhabdus utahensis type strain (AX-2).</title>
        <authorList>
            <person name="Anderson I."/>
            <person name="Tindall B.J."/>
            <person name="Pomrenke H."/>
            <person name="Goker M."/>
            <person name="Lapidus A."/>
            <person name="Nolan M."/>
            <person name="Copeland A."/>
            <person name="Glavina Del Rio T."/>
            <person name="Chen F."/>
            <person name="Tice H."/>
            <person name="Cheng J.F."/>
            <person name="Lucas S."/>
            <person name="Chertkov O."/>
            <person name="Bruce D."/>
            <person name="Brettin T."/>
            <person name="Detter J.C."/>
            <person name="Han C."/>
            <person name="Goodwin L."/>
            <person name="Land M."/>
            <person name="Hauser L."/>
            <person name="Chang Y.J."/>
            <person name="Jeffries C.D."/>
            <person name="Pitluck S."/>
            <person name="Pati A."/>
            <person name="Mavromatis K."/>
            <person name="Ivanova N."/>
            <person name="Ovchinnikova G."/>
            <person name="Chen A."/>
            <person name="Palaniappan K."/>
            <person name="Chain P."/>
            <person name="Rohde M."/>
            <person name="Bristow J."/>
            <person name="Eisen J.A."/>
            <person name="Markowitz V."/>
            <person name="Hugenholtz P."/>
            <person name="Kyrpides N.C."/>
            <person name="Klenk H.P."/>
        </authorList>
    </citation>
    <scope>NUCLEOTIDE SEQUENCE [LARGE SCALE GENOMIC DNA]</scope>
    <source>
        <strain evidence="9">DSM 12940 / JCM 11049 / AX-2</strain>
    </source>
</reference>
<dbReference type="Proteomes" id="UP000002071">
    <property type="component" value="Chromosome"/>
</dbReference>
<evidence type="ECO:0000313" key="8">
    <source>
        <dbReference type="EMBL" id="ACV12318.1"/>
    </source>
</evidence>
<protein>
    <submittedName>
        <fullName evidence="8">Peptidase S8 and S53 subtilisin kexin sedolisin</fullName>
    </submittedName>
</protein>
<dbReference type="GO" id="GO:0004252">
    <property type="term" value="F:serine-type endopeptidase activity"/>
    <property type="evidence" value="ECO:0007669"/>
    <property type="project" value="UniProtKB-UniRule"/>
</dbReference>
<keyword evidence="2 5" id="KW-0645">Protease</keyword>
<evidence type="ECO:0000256" key="2">
    <source>
        <dbReference type="ARBA" id="ARBA00022670"/>
    </source>
</evidence>
<dbReference type="InterPro" id="IPR050131">
    <property type="entry name" value="Peptidase_S8_subtilisin-like"/>
</dbReference>
<proteinExistence type="inferred from homology"/>
<feature type="domain" description="Peptidase S8/S53" evidence="7">
    <location>
        <begin position="375"/>
        <end position="500"/>
    </location>
</feature>
<dbReference type="STRING" id="519442.Huta_2151"/>
<dbReference type="InterPro" id="IPR000209">
    <property type="entry name" value="Peptidase_S8/S53_dom"/>
</dbReference>
<feature type="region of interest" description="Disordered" evidence="6">
    <location>
        <begin position="404"/>
        <end position="426"/>
    </location>
</feature>
<feature type="region of interest" description="Disordered" evidence="6">
    <location>
        <begin position="1"/>
        <end position="29"/>
    </location>
</feature>
<evidence type="ECO:0000256" key="6">
    <source>
        <dbReference type="SAM" id="MobiDB-lite"/>
    </source>
</evidence>
<dbReference type="EMBL" id="CP001687">
    <property type="protein sequence ID" value="ACV12318.1"/>
    <property type="molecule type" value="Genomic_DNA"/>
</dbReference>
<dbReference type="KEGG" id="hut:Huta_2151"/>
<dbReference type="InterPro" id="IPR036852">
    <property type="entry name" value="Peptidase_S8/S53_dom_sf"/>
</dbReference>
<dbReference type="PRINTS" id="PR00723">
    <property type="entry name" value="SUBTILISIN"/>
</dbReference>
<gene>
    <name evidence="8" type="ordered locus">Huta_2151</name>
</gene>
<feature type="active site" description="Charge relay system" evidence="5">
    <location>
        <position position="129"/>
    </location>
</feature>
<feature type="domain" description="Peptidase S8/S53" evidence="7">
    <location>
        <begin position="120"/>
        <end position="254"/>
    </location>
</feature>
<evidence type="ECO:0000256" key="3">
    <source>
        <dbReference type="ARBA" id="ARBA00022801"/>
    </source>
</evidence>
<evidence type="ECO:0000256" key="4">
    <source>
        <dbReference type="ARBA" id="ARBA00022825"/>
    </source>
</evidence>
<dbReference type="AlphaFoldDB" id="C7NU73"/>
<organism evidence="8 9">
    <name type="scientific">Halorhabdus utahensis (strain DSM 12940 / JCM 11049 / AX-2)</name>
    <dbReference type="NCBI Taxonomy" id="519442"/>
    <lineage>
        <taxon>Archaea</taxon>
        <taxon>Methanobacteriati</taxon>
        <taxon>Methanobacteriota</taxon>
        <taxon>Stenosarchaea group</taxon>
        <taxon>Halobacteria</taxon>
        <taxon>Halobacteriales</taxon>
        <taxon>Haloarculaceae</taxon>
        <taxon>Halorhabdus</taxon>
    </lineage>
</organism>
<dbReference type="GO" id="GO:0006508">
    <property type="term" value="P:proteolysis"/>
    <property type="evidence" value="ECO:0007669"/>
    <property type="project" value="UniProtKB-KW"/>
</dbReference>
<dbReference type="PANTHER" id="PTHR43806">
    <property type="entry name" value="PEPTIDASE S8"/>
    <property type="match status" value="1"/>
</dbReference>
<evidence type="ECO:0000256" key="1">
    <source>
        <dbReference type="ARBA" id="ARBA00011073"/>
    </source>
</evidence>
<comment type="similarity">
    <text evidence="1 5">Belongs to the peptidase S8 family.</text>
</comment>
<evidence type="ECO:0000259" key="7">
    <source>
        <dbReference type="Pfam" id="PF00082"/>
    </source>
</evidence>
<dbReference type="Gene3D" id="3.40.50.200">
    <property type="entry name" value="Peptidase S8/S53 domain"/>
    <property type="match status" value="2"/>
</dbReference>
<feature type="compositionally biased region" description="Basic and acidic residues" evidence="6">
    <location>
        <begin position="15"/>
        <end position="29"/>
    </location>
</feature>
<evidence type="ECO:0000313" key="9">
    <source>
        <dbReference type="Proteomes" id="UP000002071"/>
    </source>
</evidence>
<dbReference type="HOGENOM" id="CLU_431905_0_0_2"/>
<accession>C7NU73</accession>
<dbReference type="PROSITE" id="PS51892">
    <property type="entry name" value="SUBTILASE"/>
    <property type="match status" value="1"/>
</dbReference>
<dbReference type="PANTHER" id="PTHR43806:SF11">
    <property type="entry name" value="CEREVISIN-RELATED"/>
    <property type="match status" value="1"/>
</dbReference>
<dbReference type="InterPro" id="IPR015500">
    <property type="entry name" value="Peptidase_S8_subtilisin-rel"/>
</dbReference>
<sequence length="633" mass="67531">MSSSPSKLAGPVRRKVGEGERKQTADSDKVLPLYVRAEPGKVSAAKRAIEKTGREIRSVDAGYIAVDLPPKSTLTIAESDAVRHIQERHTPRAHQVPERNISEGVGVMHADTLHDEGVTGDGARIAVIDHRFHTDNPKYSDRIVATVGDSTYFTSDSEYNDTSYEGPTEQHGTACAELVADVAPDAELVLATTIGPQSFGQIMNEIESYDPDGATMSLGYYTGLRIDGEDPISSRIDQFTDGGRLFANSAGNEANAHWDGQFENDGNDLMVFDSSLSTPTRFPVEMPYSGSEIHVHWDADWSQDDQRYKVRVYDNEDDPVGDSSALLTEQTTDPVEIISAPSSGSNPYHLEIEKVDATGDEHFDMFTWYSSLGRTTARRSIGIPATSPDENLLSVAAVQATEYGRTSEEHLKPYSSQGPTQDGRRGIDIAAPSMVSTTDEGEYGAYGALEDGGGFNGTSAASPHVGGAFGLLFGSAISASPVQARDALFDTGRSIVDSDVAEPGENNTKIGHGYTDVAAAQEWSTSIHATGDVISPGERATITAAGSDIENITVADLWTDWSVDSTQPDGGTFSDDVASAGTGSFSWDSTQSSVSVSLTVDVPSRYVGGTYVVDVIGQKSGSPVEKTVQIDIS</sequence>
<dbReference type="SUPFAM" id="SSF52743">
    <property type="entry name" value="Subtilisin-like"/>
    <property type="match status" value="1"/>
</dbReference>
<name>C7NU73_HALUD</name>
<feature type="active site" description="Charge relay system" evidence="5">
    <location>
        <position position="171"/>
    </location>
</feature>